<dbReference type="Pfam" id="PF00635">
    <property type="entry name" value="Motile_Sperm"/>
    <property type="match status" value="1"/>
</dbReference>
<dbReference type="EMBL" id="CM026428">
    <property type="protein sequence ID" value="KAG0567678.1"/>
    <property type="molecule type" value="Genomic_DNA"/>
</dbReference>
<dbReference type="GO" id="GO:0090158">
    <property type="term" value="P:endoplasmic reticulum membrane organization"/>
    <property type="evidence" value="ECO:0007669"/>
    <property type="project" value="TreeGrafter"/>
</dbReference>
<feature type="domain" description="MSP" evidence="2">
    <location>
        <begin position="92"/>
        <end position="211"/>
    </location>
</feature>
<proteinExistence type="inferred from homology"/>
<dbReference type="InterPro" id="IPR008962">
    <property type="entry name" value="PapD-like_sf"/>
</dbReference>
<dbReference type="PROSITE" id="PS50202">
    <property type="entry name" value="MSP"/>
    <property type="match status" value="1"/>
</dbReference>
<evidence type="ECO:0000256" key="1">
    <source>
        <dbReference type="ARBA" id="ARBA00008932"/>
    </source>
</evidence>
<protein>
    <recommendedName>
        <fullName evidence="2">MSP domain-containing protein</fullName>
    </recommendedName>
</protein>
<evidence type="ECO:0000313" key="4">
    <source>
        <dbReference type="Proteomes" id="UP000822688"/>
    </source>
</evidence>
<evidence type="ECO:0000259" key="2">
    <source>
        <dbReference type="PROSITE" id="PS50202"/>
    </source>
</evidence>
<name>A0A8T0HBB6_CERPU</name>
<dbReference type="GO" id="GO:0005886">
    <property type="term" value="C:plasma membrane"/>
    <property type="evidence" value="ECO:0007669"/>
    <property type="project" value="TreeGrafter"/>
</dbReference>
<dbReference type="PANTHER" id="PTHR10809:SF58">
    <property type="entry name" value="VESICLE-ASSOCIATED PROTEIN 4-2"/>
    <property type="match status" value="1"/>
</dbReference>
<reference evidence="3" key="1">
    <citation type="submission" date="2020-06" db="EMBL/GenBank/DDBJ databases">
        <title>WGS assembly of Ceratodon purpureus strain R40.</title>
        <authorList>
            <person name="Carey S.B."/>
            <person name="Jenkins J."/>
            <person name="Shu S."/>
            <person name="Lovell J.T."/>
            <person name="Sreedasyam A."/>
            <person name="Maumus F."/>
            <person name="Tiley G.P."/>
            <person name="Fernandez-Pozo N."/>
            <person name="Barry K."/>
            <person name="Chen C."/>
            <person name="Wang M."/>
            <person name="Lipzen A."/>
            <person name="Daum C."/>
            <person name="Saski C.A."/>
            <person name="Payton A.C."/>
            <person name="Mcbreen J.C."/>
            <person name="Conrad R.E."/>
            <person name="Kollar L.M."/>
            <person name="Olsson S."/>
            <person name="Huttunen S."/>
            <person name="Landis J.B."/>
            <person name="Wickett N.J."/>
            <person name="Johnson M.G."/>
            <person name="Rensing S.A."/>
            <person name="Grimwood J."/>
            <person name="Schmutz J."/>
            <person name="Mcdaniel S.F."/>
        </authorList>
    </citation>
    <scope>NUCLEOTIDE SEQUENCE</scope>
    <source>
        <strain evidence="3">R40</strain>
    </source>
</reference>
<dbReference type="GO" id="GO:0005789">
    <property type="term" value="C:endoplasmic reticulum membrane"/>
    <property type="evidence" value="ECO:0007669"/>
    <property type="project" value="InterPro"/>
</dbReference>
<dbReference type="PANTHER" id="PTHR10809">
    <property type="entry name" value="VESICLE-ASSOCIATED MEMBRANE PROTEIN-ASSOCIATED PROTEIN"/>
    <property type="match status" value="1"/>
</dbReference>
<gene>
    <name evidence="3" type="ORF">KC19_7G153800</name>
</gene>
<sequence length="317" mass="35688">MAPSEKGGGGQGGQQQQQSWKLRMLWEKKAPVEVRPTSAYAQTVRKRPVYEHPFLQETLMREEAEYAAAAAATVNTSSSLAAWKALLLTRRRLQLDPAKHLYFLYDPGKQVSSAIQIKNVSRTHVAFKFQTTNPRSCFMRPNGGVLAPNESIIAIVVKFVEPIPGGQERKAKEKFKIVSLAVKPDTDYAPELFDQLKDIVSLERILRVVFIDPNKASPEQVNRLQRRLAEAEAAEAARMKPEKEGIPKNGMVEKGLVIDEWASAGLQIGGIPEETTQRTLSRSATGRRRRVFMRLRVVKVRLPNRSQYSKLERLKDS</sequence>
<dbReference type="Proteomes" id="UP000822688">
    <property type="component" value="Chromosome 7"/>
</dbReference>
<dbReference type="Gene3D" id="2.60.40.10">
    <property type="entry name" value="Immunoglobulins"/>
    <property type="match status" value="1"/>
</dbReference>
<dbReference type="GO" id="GO:0061817">
    <property type="term" value="P:endoplasmic reticulum-plasma membrane tethering"/>
    <property type="evidence" value="ECO:0007669"/>
    <property type="project" value="TreeGrafter"/>
</dbReference>
<dbReference type="AlphaFoldDB" id="A0A8T0HBB6"/>
<dbReference type="SUPFAM" id="SSF49354">
    <property type="entry name" value="PapD-like"/>
    <property type="match status" value="1"/>
</dbReference>
<keyword evidence="4" id="KW-1185">Reference proteome</keyword>
<comment type="similarity">
    <text evidence="1">Belongs to the VAMP-associated protein (VAP) (TC 9.B.17) family.</text>
</comment>
<evidence type="ECO:0000313" key="3">
    <source>
        <dbReference type="EMBL" id="KAG0567678.1"/>
    </source>
</evidence>
<dbReference type="InterPro" id="IPR013783">
    <property type="entry name" value="Ig-like_fold"/>
</dbReference>
<dbReference type="InterPro" id="IPR016763">
    <property type="entry name" value="VAP"/>
</dbReference>
<accession>A0A8T0HBB6</accession>
<dbReference type="InterPro" id="IPR000535">
    <property type="entry name" value="MSP_dom"/>
</dbReference>
<comment type="caution">
    <text evidence="3">The sequence shown here is derived from an EMBL/GenBank/DDBJ whole genome shotgun (WGS) entry which is preliminary data.</text>
</comment>
<organism evidence="3 4">
    <name type="scientific">Ceratodon purpureus</name>
    <name type="common">Fire moss</name>
    <name type="synonym">Dicranum purpureum</name>
    <dbReference type="NCBI Taxonomy" id="3225"/>
    <lineage>
        <taxon>Eukaryota</taxon>
        <taxon>Viridiplantae</taxon>
        <taxon>Streptophyta</taxon>
        <taxon>Embryophyta</taxon>
        <taxon>Bryophyta</taxon>
        <taxon>Bryophytina</taxon>
        <taxon>Bryopsida</taxon>
        <taxon>Dicranidae</taxon>
        <taxon>Pseudoditrichales</taxon>
        <taxon>Ditrichaceae</taxon>
        <taxon>Ceratodon</taxon>
    </lineage>
</organism>